<dbReference type="RefSeq" id="WP_031572290.1">
    <property type="nucleotide sequence ID" value="NZ_CP045571.1"/>
</dbReference>
<dbReference type="Proteomes" id="UP000363590">
    <property type="component" value="Chromosome"/>
</dbReference>
<keyword evidence="1" id="KW-1133">Transmembrane helix</keyword>
<name>A0A5P9XQU9_ACITH</name>
<accession>A0A5P9XQU9</accession>
<keyword evidence="1" id="KW-0812">Transmembrane</keyword>
<evidence type="ECO:0000313" key="2">
    <source>
        <dbReference type="EMBL" id="QFX96158.1"/>
    </source>
</evidence>
<feature type="transmembrane region" description="Helical" evidence="1">
    <location>
        <begin position="32"/>
        <end position="52"/>
    </location>
</feature>
<proteinExistence type="predicted"/>
<dbReference type="GeneID" id="60696202"/>
<dbReference type="AlphaFoldDB" id="A0A5P9XQU9"/>
<evidence type="ECO:0000256" key="1">
    <source>
        <dbReference type="SAM" id="Phobius"/>
    </source>
</evidence>
<sequence>MALTCPGCGTEDIRKVSLIYENGVQKTRSKTLFGGGLLGLLGPMLGLGAAVTRGTNKTLTAERLGPPQKMRPVLSAVIVFLGMLFFAFPVVILIGASISRAVEGIFGMIFTVTLFGLPIWIFIHGVHYNSQYPELLEKWNGLFMCERCGDIFSRDEAIKAEKASVKK</sequence>
<organism evidence="2 3">
    <name type="scientific">Acidithiobacillus thiooxidans ATCC 19377</name>
    <dbReference type="NCBI Taxonomy" id="637390"/>
    <lineage>
        <taxon>Bacteria</taxon>
        <taxon>Pseudomonadati</taxon>
        <taxon>Pseudomonadota</taxon>
        <taxon>Acidithiobacillia</taxon>
        <taxon>Acidithiobacillales</taxon>
        <taxon>Acidithiobacillaceae</taxon>
        <taxon>Acidithiobacillus</taxon>
    </lineage>
</organism>
<feature type="transmembrane region" description="Helical" evidence="1">
    <location>
        <begin position="104"/>
        <end position="123"/>
    </location>
</feature>
<protein>
    <submittedName>
        <fullName evidence="2">Uncharacterized protein</fullName>
    </submittedName>
</protein>
<reference evidence="2 3" key="1">
    <citation type="submission" date="2019-10" db="EMBL/GenBank/DDBJ databases">
        <authorList>
            <person name="Wang R."/>
        </authorList>
    </citation>
    <scope>NUCLEOTIDE SEQUENCE [LARGE SCALE GENOMIC DNA]</scope>
    <source>
        <strain evidence="2 3">ATCC 19377</strain>
    </source>
</reference>
<dbReference type="KEGG" id="atx:GCD22_01883"/>
<keyword evidence="1" id="KW-0472">Membrane</keyword>
<feature type="transmembrane region" description="Helical" evidence="1">
    <location>
        <begin position="73"/>
        <end position="98"/>
    </location>
</feature>
<gene>
    <name evidence="2" type="ORF">GCD22_01883</name>
</gene>
<evidence type="ECO:0000313" key="3">
    <source>
        <dbReference type="Proteomes" id="UP000363590"/>
    </source>
</evidence>
<dbReference type="EMBL" id="CP045571">
    <property type="protein sequence ID" value="QFX96158.1"/>
    <property type="molecule type" value="Genomic_DNA"/>
</dbReference>